<feature type="domain" description="CMP/dCMP-type deaminase" evidence="1">
    <location>
        <begin position="1"/>
        <end position="111"/>
    </location>
</feature>
<keyword evidence="3" id="KW-1185">Reference proteome</keyword>
<organism evidence="2 3">
    <name type="scientific">Leptospira ryugenii</name>
    <dbReference type="NCBI Taxonomy" id="1917863"/>
    <lineage>
        <taxon>Bacteria</taxon>
        <taxon>Pseudomonadati</taxon>
        <taxon>Spirochaetota</taxon>
        <taxon>Spirochaetia</taxon>
        <taxon>Leptospirales</taxon>
        <taxon>Leptospiraceae</taxon>
        <taxon>Leptospira</taxon>
    </lineage>
</organism>
<dbReference type="EMBL" id="BFBB01000008">
    <property type="protein sequence ID" value="GBF51354.1"/>
    <property type="molecule type" value="Genomic_DNA"/>
</dbReference>
<dbReference type="GO" id="GO:0002100">
    <property type="term" value="P:tRNA wobble adenosine to inosine editing"/>
    <property type="evidence" value="ECO:0007669"/>
    <property type="project" value="TreeGrafter"/>
</dbReference>
<dbReference type="PROSITE" id="PS51747">
    <property type="entry name" value="CYT_DCMP_DEAMINASES_2"/>
    <property type="match status" value="1"/>
</dbReference>
<dbReference type="InterPro" id="IPR016193">
    <property type="entry name" value="Cytidine_deaminase-like"/>
</dbReference>
<protein>
    <submittedName>
        <fullName evidence="2">tRNA-specific adenosine deaminase family protein</fullName>
    </submittedName>
</protein>
<comment type="caution">
    <text evidence="2">The sequence shown here is derived from an EMBL/GenBank/DDBJ whole genome shotgun (WGS) entry which is preliminary data.</text>
</comment>
<evidence type="ECO:0000313" key="2">
    <source>
        <dbReference type="EMBL" id="GBF51354.1"/>
    </source>
</evidence>
<evidence type="ECO:0000313" key="3">
    <source>
        <dbReference type="Proteomes" id="UP000245133"/>
    </source>
</evidence>
<dbReference type="InterPro" id="IPR002125">
    <property type="entry name" value="CMP_dCMP_dom"/>
</dbReference>
<dbReference type="GO" id="GO:0052717">
    <property type="term" value="F:tRNA-specific adenosine-34 deaminase activity"/>
    <property type="evidence" value="ECO:0007669"/>
    <property type="project" value="TreeGrafter"/>
</dbReference>
<dbReference type="Proteomes" id="UP000245133">
    <property type="component" value="Unassembled WGS sequence"/>
</dbReference>
<dbReference type="Pfam" id="PF00383">
    <property type="entry name" value="dCMP_cyt_deam_1"/>
    <property type="match status" value="1"/>
</dbReference>
<dbReference type="AlphaFoldDB" id="A0A2P2E3E3"/>
<proteinExistence type="predicted"/>
<dbReference type="PANTHER" id="PTHR11079:SF202">
    <property type="entry name" value="TRNA-SPECIFIC ADENOSINE DEAMINASE"/>
    <property type="match status" value="1"/>
</dbReference>
<reference evidence="2 3" key="1">
    <citation type="submission" date="2018-02" db="EMBL/GenBank/DDBJ databases">
        <title>Novel Leptospira species isolated from soil and water in Japan.</title>
        <authorList>
            <person name="Nakao R."/>
            <person name="Masuzawa T."/>
        </authorList>
    </citation>
    <scope>NUCLEOTIDE SEQUENCE [LARGE SCALE GENOMIC DNA]</scope>
    <source>
        <strain evidence="2 3">YH101</strain>
    </source>
</reference>
<dbReference type="PANTHER" id="PTHR11079">
    <property type="entry name" value="CYTOSINE DEAMINASE FAMILY MEMBER"/>
    <property type="match status" value="1"/>
</dbReference>
<gene>
    <name evidence="2" type="ORF">LPTSP4_28870</name>
</gene>
<evidence type="ECO:0000259" key="1">
    <source>
        <dbReference type="PROSITE" id="PS51747"/>
    </source>
</evidence>
<dbReference type="CDD" id="cd01285">
    <property type="entry name" value="nucleoside_deaminase"/>
    <property type="match status" value="1"/>
</dbReference>
<dbReference type="OrthoDB" id="9802676at2"/>
<name>A0A2P2E3E3_9LEPT</name>
<dbReference type="SUPFAM" id="SSF53927">
    <property type="entry name" value="Cytidine deaminase-like"/>
    <property type="match status" value="1"/>
</dbReference>
<dbReference type="Gene3D" id="3.40.140.10">
    <property type="entry name" value="Cytidine Deaminase, domain 2"/>
    <property type="match status" value="1"/>
</dbReference>
<dbReference type="RefSeq" id="WP_108977702.1">
    <property type="nucleotide sequence ID" value="NZ_BFBB01000008.1"/>
</dbReference>
<sequence>METQLFLLRYKSLKEEFPNEIPSFTQIYDSSGKIISESFNSVQLERDARKHSEMKCIEDALRVKNEKYLVDVTLYTSLEPCLQCAGAICKTKIPKVVYFLPAKRGEGISSLSWENIYLMNHFPKLIWIENQKILSDFKSFFKEKR</sequence>
<accession>A0A2P2E3E3</accession>